<accession>A0A2T1DMD5</accession>
<feature type="region of interest" description="Disordered" evidence="2">
    <location>
        <begin position="215"/>
        <end position="245"/>
    </location>
</feature>
<dbReference type="AlphaFoldDB" id="A0A2T1DMD5"/>
<reference evidence="3 4" key="1">
    <citation type="submission" date="2018-02" db="EMBL/GenBank/DDBJ databases">
        <authorList>
            <person name="Cohen D.B."/>
            <person name="Kent A.D."/>
        </authorList>
    </citation>
    <scope>NUCLEOTIDE SEQUENCE [LARGE SCALE GENOMIC DNA]</scope>
    <source>
        <strain evidence="3 4">ULC007</strain>
    </source>
</reference>
<protein>
    <submittedName>
        <fullName evidence="3">DUF2325 domain-containing protein</fullName>
    </submittedName>
</protein>
<dbReference type="InterPro" id="IPR016772">
    <property type="entry name" value="UCP020408"/>
</dbReference>
<proteinExistence type="inferred from homology"/>
<comment type="caution">
    <text evidence="3">The sequence shown here is derived from an EMBL/GenBank/DDBJ whole genome shotgun (WGS) entry which is preliminary data.</text>
</comment>
<organism evidence="3 4">
    <name type="scientific">Phormidesmis priestleyi ULC007</name>
    <dbReference type="NCBI Taxonomy" id="1920490"/>
    <lineage>
        <taxon>Bacteria</taxon>
        <taxon>Bacillati</taxon>
        <taxon>Cyanobacteriota</taxon>
        <taxon>Cyanophyceae</taxon>
        <taxon>Leptolyngbyales</taxon>
        <taxon>Leptolyngbyaceae</taxon>
        <taxon>Phormidesmis</taxon>
    </lineage>
</organism>
<dbReference type="Proteomes" id="UP000238634">
    <property type="component" value="Unassembled WGS sequence"/>
</dbReference>
<dbReference type="Pfam" id="PF10087">
    <property type="entry name" value="DUF2325"/>
    <property type="match status" value="1"/>
</dbReference>
<sequence>MQSFDPFEQFVQSYETEIVKREACLEIQQKLEHFCIKLENLQRELQRVNTPIDDDRYQQLEVRIRHYRYQLKYELLKLAEKLLEIRQSQPQEPIDWVGQLIEERRQRQEREESDTQLRRREREELQRRRHEKKRQLLDTIAAQENYYEAADLAIEVHYAKEDLKSLEALEEVVNALLDKINDCNRDGKAIVIAGTPEWKLSRMYEKATKLRQQKYPSHLTLVPPSGNPSSRSRAAADDCGQSDEKPDPYAELAGKVVIFGGQNNVKVQVEECLRQSKVHLVWCTAEDGDQWAKQTESHIAQADLVVIITGRGTPHKQTISAKRVAKNCRKPLTQCDRASGKDSLLEHIKIGLLGLQLQRNLG</sequence>
<evidence type="ECO:0000313" key="4">
    <source>
        <dbReference type="Proteomes" id="UP000238634"/>
    </source>
</evidence>
<gene>
    <name evidence="3" type="ORF">C7B65_03555</name>
</gene>
<dbReference type="RefSeq" id="WP_073069515.1">
    <property type="nucleotide sequence ID" value="NZ_MPPI01000002.1"/>
</dbReference>
<evidence type="ECO:0000256" key="2">
    <source>
        <dbReference type="SAM" id="MobiDB-lite"/>
    </source>
</evidence>
<keyword evidence="4" id="KW-1185">Reference proteome</keyword>
<reference evidence="3 4" key="2">
    <citation type="submission" date="2018-03" db="EMBL/GenBank/DDBJ databases">
        <title>The ancient ancestry and fast evolution of plastids.</title>
        <authorList>
            <person name="Moore K.R."/>
            <person name="Magnabosco C."/>
            <person name="Momper L."/>
            <person name="Gold D.A."/>
            <person name="Bosak T."/>
            <person name="Fournier G.P."/>
        </authorList>
    </citation>
    <scope>NUCLEOTIDE SEQUENCE [LARGE SCALE GENOMIC DNA]</scope>
    <source>
        <strain evidence="3 4">ULC007</strain>
    </source>
</reference>
<dbReference type="EMBL" id="PVWG01000002">
    <property type="protein sequence ID" value="PSB21667.1"/>
    <property type="molecule type" value="Genomic_DNA"/>
</dbReference>
<dbReference type="OrthoDB" id="526325at2"/>
<evidence type="ECO:0000313" key="3">
    <source>
        <dbReference type="EMBL" id="PSB21667.1"/>
    </source>
</evidence>
<evidence type="ECO:0000256" key="1">
    <source>
        <dbReference type="ARBA" id="ARBA00007189"/>
    </source>
</evidence>
<comment type="similarity">
    <text evidence="1">Belongs to the UPF0751 family.</text>
</comment>
<name>A0A2T1DMD5_9CYAN</name>